<dbReference type="EMBL" id="PVUE01000004">
    <property type="protein sequence ID" value="PRZ42657.1"/>
    <property type="molecule type" value="Genomic_DNA"/>
</dbReference>
<dbReference type="OrthoDB" id="4370764at2"/>
<dbReference type="AlphaFoldDB" id="A0A2T1A2D7"/>
<proteinExistence type="predicted"/>
<gene>
    <name evidence="2" type="ORF">CLV47_1041</name>
</gene>
<evidence type="ECO:0000259" key="1">
    <source>
        <dbReference type="Pfam" id="PF02720"/>
    </source>
</evidence>
<accession>A0A2T1A2D7</accession>
<evidence type="ECO:0000313" key="3">
    <source>
        <dbReference type="Proteomes" id="UP000237752"/>
    </source>
</evidence>
<sequence>MLVSVAYLPVRDLLTEGQRALADAARELIATATRGALSGLGPRDLLAFTGDLEKIRNSLAALDHAIVGALEDTRAAEVLTTRNAVTLLTETLRITRSDAYARVEAAKRLGERVTLGGQAMPPERAYLADRQRAGRVTPAQARVIHKMLHRLHGRPDIDPADLDEAETILTNHTDTLGPRDLEHLAAEIIDRLDPDGNEPVDDERQRQRALHLHDNGKVTGFVTAELLAKLRAALNPLAAPRPADESGRDTRTAGQRMHDALLDALNRLLDTNPSTARGGTRGTVITTIRLEDLMSGCGYASSTHGVQVPVRDLIAEAAHLRFLPAVLDAHGVVLYLGRATRLATGSQYIALVTRDGGCSFPGCDVPPEWCQIHERREALIDRVEVRDHHHCPVVAG</sequence>
<evidence type="ECO:0000313" key="2">
    <source>
        <dbReference type="EMBL" id="PRZ42657.1"/>
    </source>
</evidence>
<organism evidence="2 3">
    <name type="scientific">Antricoccus suffuscus</name>
    <dbReference type="NCBI Taxonomy" id="1629062"/>
    <lineage>
        <taxon>Bacteria</taxon>
        <taxon>Bacillati</taxon>
        <taxon>Actinomycetota</taxon>
        <taxon>Actinomycetes</taxon>
        <taxon>Geodermatophilales</taxon>
        <taxon>Antricoccaceae</taxon>
        <taxon>Antricoccus</taxon>
    </lineage>
</organism>
<name>A0A2T1A2D7_9ACTN</name>
<reference evidence="2 3" key="1">
    <citation type="submission" date="2018-03" db="EMBL/GenBank/DDBJ databases">
        <title>Genomic Encyclopedia of Archaeal and Bacterial Type Strains, Phase II (KMG-II): from individual species to whole genera.</title>
        <authorList>
            <person name="Goeker M."/>
        </authorList>
    </citation>
    <scope>NUCLEOTIDE SEQUENCE [LARGE SCALE GENOMIC DNA]</scope>
    <source>
        <strain evidence="2 3">DSM 100065</strain>
    </source>
</reference>
<protein>
    <submittedName>
        <fullName evidence="2">Uncharacterized protein DUF222</fullName>
    </submittedName>
</protein>
<dbReference type="Pfam" id="PF02720">
    <property type="entry name" value="DUF222"/>
    <property type="match status" value="1"/>
</dbReference>
<keyword evidence="3" id="KW-1185">Reference proteome</keyword>
<comment type="caution">
    <text evidence="2">The sequence shown here is derived from an EMBL/GenBank/DDBJ whole genome shotgun (WGS) entry which is preliminary data.</text>
</comment>
<dbReference type="InterPro" id="IPR003870">
    <property type="entry name" value="DUF222"/>
</dbReference>
<feature type="domain" description="DUF222" evidence="1">
    <location>
        <begin position="51"/>
        <end position="355"/>
    </location>
</feature>
<dbReference type="Proteomes" id="UP000237752">
    <property type="component" value="Unassembled WGS sequence"/>
</dbReference>